<organism evidence="4 5">
    <name type="scientific">Channa argus</name>
    <name type="common">Northern snakehead</name>
    <name type="synonym">Ophicephalus argus</name>
    <dbReference type="NCBI Taxonomy" id="215402"/>
    <lineage>
        <taxon>Eukaryota</taxon>
        <taxon>Metazoa</taxon>
        <taxon>Chordata</taxon>
        <taxon>Craniata</taxon>
        <taxon>Vertebrata</taxon>
        <taxon>Euteleostomi</taxon>
        <taxon>Actinopterygii</taxon>
        <taxon>Neopterygii</taxon>
        <taxon>Teleostei</taxon>
        <taxon>Neoteleostei</taxon>
        <taxon>Acanthomorphata</taxon>
        <taxon>Anabantaria</taxon>
        <taxon>Anabantiformes</taxon>
        <taxon>Channoidei</taxon>
        <taxon>Channidae</taxon>
        <taxon>Channa</taxon>
    </lineage>
</organism>
<dbReference type="InterPro" id="IPR026622">
    <property type="entry name" value="Mxra7"/>
</dbReference>
<dbReference type="PANTHER" id="PTHR21845:SF2">
    <property type="entry name" value="MATRIX-REMODELING-ASSOCIATED PROTEIN 7"/>
    <property type="match status" value="1"/>
</dbReference>
<evidence type="ECO:0000313" key="5">
    <source>
        <dbReference type="Proteomes" id="UP000503349"/>
    </source>
</evidence>
<dbReference type="PANTHER" id="PTHR21845">
    <property type="entry name" value="TRANSMEMBRANE ANCHOR PROTEIN 1"/>
    <property type="match status" value="1"/>
</dbReference>
<protein>
    <submittedName>
        <fullName evidence="4">Matrix-remodeling-associated protein 7 Transmembrane anchor protein 1</fullName>
    </submittedName>
</protein>
<dbReference type="EMBL" id="CM015726">
    <property type="protein sequence ID" value="KAF3699684.1"/>
    <property type="molecule type" value="Genomic_DNA"/>
</dbReference>
<reference evidence="5" key="2">
    <citation type="submission" date="2019-02" db="EMBL/GenBank/DDBJ databases">
        <title>Opniocepnalus argus Var Kimnra genome.</title>
        <authorList>
            <person name="Zhou C."/>
            <person name="Xiao S."/>
        </authorList>
    </citation>
    <scope>NUCLEOTIDE SEQUENCE [LARGE SCALE GENOMIC DNA]</scope>
</reference>
<accession>A0A6G1QB88</accession>
<evidence type="ECO:0000256" key="1">
    <source>
        <dbReference type="SAM" id="MobiDB-lite"/>
    </source>
</evidence>
<dbReference type="Pfam" id="PF25473">
    <property type="entry name" value="MXRA7_helical"/>
    <property type="match status" value="1"/>
</dbReference>
<feature type="domain" description="Matrix-remodeling-associated protein 7 helical" evidence="3">
    <location>
        <begin position="288"/>
        <end position="344"/>
    </location>
</feature>
<evidence type="ECO:0000256" key="2">
    <source>
        <dbReference type="SAM" id="Phobius"/>
    </source>
</evidence>
<reference evidence="4 5" key="1">
    <citation type="submission" date="2019-02" db="EMBL/GenBank/DDBJ databases">
        <title>Opniocepnalus argus genome.</title>
        <authorList>
            <person name="Zhou C."/>
            <person name="Xiao S."/>
        </authorList>
    </citation>
    <scope>NUCLEOTIDE SEQUENCE [LARGE SCALE GENOMIC DNA]</scope>
    <source>
        <strain evidence="4">OARG1902GOOAL</strain>
        <tissue evidence="4">Muscle</tissue>
    </source>
</reference>
<name>A0A6G1QB88_CHAAH</name>
<evidence type="ECO:0000313" key="4">
    <source>
        <dbReference type="EMBL" id="KAF3699684.1"/>
    </source>
</evidence>
<keyword evidence="5" id="KW-1185">Reference proteome</keyword>
<evidence type="ECO:0000259" key="3">
    <source>
        <dbReference type="Pfam" id="PF25473"/>
    </source>
</evidence>
<dbReference type="OrthoDB" id="5983600at2759"/>
<keyword evidence="2 4" id="KW-0812">Transmembrane</keyword>
<keyword evidence="2" id="KW-1133">Transmembrane helix</keyword>
<feature type="transmembrane region" description="Helical" evidence="2">
    <location>
        <begin position="6"/>
        <end position="26"/>
    </location>
</feature>
<feature type="region of interest" description="Disordered" evidence="1">
    <location>
        <begin position="29"/>
        <end position="78"/>
    </location>
</feature>
<dbReference type="Proteomes" id="UP000503349">
    <property type="component" value="Chromosome 15"/>
</dbReference>
<sequence length="345" mass="37404">MDLDPTVIIPAILFTVVAIYLASSLLSKKPNASASSAANKKPKVGYGDDIPPSRDLTEQPEGFPQPEPPAPFVEDVGAAESIQDVPVLQVKAVPVSSSEPAPEQVKLSEPAPEQVKVSEAVPEPVKAPKPVLEPVKTPEPVPQPVKVPETLPEPVETELVPDPDTAQEVAAIPEPTQEPVSVPEPVPKPAANQEPESALEPVPELVPKSIPKPEQLVKSEPGSEAVPQPLDGTEKLNEESLPELITDSTEDDLLTPEPIVEASPFPDVEPDQDTILNNDDDKVMFASGKKQSKFETLMTKDEIEEEQRVQREQLAAIFQLLREKQEVLGEMTEGKMEEQLKLYSL</sequence>
<feature type="compositionally biased region" description="Low complexity" evidence="1">
    <location>
        <begin position="119"/>
        <end position="135"/>
    </location>
</feature>
<keyword evidence="2" id="KW-0472">Membrane</keyword>
<dbReference type="InterPro" id="IPR057534">
    <property type="entry name" value="MXRA7_helical"/>
</dbReference>
<feature type="compositionally biased region" description="Low complexity" evidence="1">
    <location>
        <begin position="29"/>
        <end position="39"/>
    </location>
</feature>
<dbReference type="AlphaFoldDB" id="A0A6G1QB88"/>
<gene>
    <name evidence="4" type="ORF">EXN66_Car015371</name>
</gene>
<proteinExistence type="predicted"/>
<feature type="region of interest" description="Disordered" evidence="1">
    <location>
        <begin position="93"/>
        <end position="279"/>
    </location>
</feature>